<evidence type="ECO:0000313" key="1">
    <source>
        <dbReference type="EMBL" id="CAG8740980.1"/>
    </source>
</evidence>
<dbReference type="Proteomes" id="UP000789920">
    <property type="component" value="Unassembled WGS sequence"/>
</dbReference>
<name>A0ACA9Q7R3_9GLOM</name>
<proteinExistence type="predicted"/>
<organism evidence="1 2">
    <name type="scientific">Racocetra persica</name>
    <dbReference type="NCBI Taxonomy" id="160502"/>
    <lineage>
        <taxon>Eukaryota</taxon>
        <taxon>Fungi</taxon>
        <taxon>Fungi incertae sedis</taxon>
        <taxon>Mucoromycota</taxon>
        <taxon>Glomeromycotina</taxon>
        <taxon>Glomeromycetes</taxon>
        <taxon>Diversisporales</taxon>
        <taxon>Gigasporaceae</taxon>
        <taxon>Racocetra</taxon>
    </lineage>
</organism>
<evidence type="ECO:0000313" key="2">
    <source>
        <dbReference type="Proteomes" id="UP000789920"/>
    </source>
</evidence>
<keyword evidence="2" id="KW-1185">Reference proteome</keyword>
<protein>
    <submittedName>
        <fullName evidence="1">2557_t:CDS:1</fullName>
    </submittedName>
</protein>
<feature type="non-terminal residue" evidence="1">
    <location>
        <position position="300"/>
    </location>
</feature>
<feature type="non-terminal residue" evidence="1">
    <location>
        <position position="1"/>
    </location>
</feature>
<comment type="caution">
    <text evidence="1">The sequence shown here is derived from an EMBL/GenBank/DDBJ whole genome shotgun (WGS) entry which is preliminary data.</text>
</comment>
<dbReference type="EMBL" id="CAJVQC010028882">
    <property type="protein sequence ID" value="CAG8740980.1"/>
    <property type="molecule type" value="Genomic_DNA"/>
</dbReference>
<reference evidence="1" key="1">
    <citation type="submission" date="2021-06" db="EMBL/GenBank/DDBJ databases">
        <authorList>
            <person name="Kallberg Y."/>
            <person name="Tangrot J."/>
            <person name="Rosling A."/>
        </authorList>
    </citation>
    <scope>NUCLEOTIDE SEQUENCE</scope>
    <source>
        <strain evidence="1">MA461A</strain>
    </source>
</reference>
<accession>A0ACA9Q7R3</accession>
<gene>
    <name evidence="1" type="ORF">RPERSI_LOCUS13152</name>
</gene>
<sequence>NEDIIQSIQDLSFEEIAAINEEDLNKNLELSQQLKLVIKAESDVWKHVNKETRKCSYCSKIFAPTTATGSIRSHLQSQHKTLLNKEQLNFVIKKYSSEIQMEKTQAIFEWIILALKPFNVVENKAFQNMIQKLDPFYQIPKQILLIKHPNLKTYMPSKEEWKIYEDLVHLLEQFNQATIELSSQTYPTIAHAQIILLALRNELEQDKGENFQLQYVIDAMLSKFIEYFNLITESLHISAFLDPRYKNYCFSNMSIEEILTPIRKKIDLQLPLTVTKPKKLSSFYQKLKHTSQQTQTLDDE</sequence>